<comment type="similarity">
    <text evidence="1">Belongs to the bacterial solute-binding protein 3 family.</text>
</comment>
<protein>
    <submittedName>
        <fullName evidence="3">Polar amino acid transport system substrate-binding protein</fullName>
    </submittedName>
</protein>
<proteinExistence type="inferred from homology"/>
<dbReference type="PANTHER" id="PTHR35936">
    <property type="entry name" value="MEMBRANE-BOUND LYTIC MUREIN TRANSGLYCOSYLASE F"/>
    <property type="match status" value="1"/>
</dbReference>
<dbReference type="AlphaFoldDB" id="A0A839UPQ8"/>
<dbReference type="SUPFAM" id="SSF53850">
    <property type="entry name" value="Periplasmic binding protein-like II"/>
    <property type="match status" value="1"/>
</dbReference>
<evidence type="ECO:0000313" key="3">
    <source>
        <dbReference type="EMBL" id="MBB3167776.1"/>
    </source>
</evidence>
<sequence length="255" mass="28181">MPFWLKISCIAICLAHASLVSAQSSASDVFDTTAKTLRYGCIEFSPYCYIDEFGRAQGSLVKLATFLCHQAGYQIEVLVLPPKRAIRMVADGSVDLWIGLPNIESYRDAVLRSALPITTFALDIYSLNPMDNFTGINELHSKRVAVIRGYTYGGLIDDLKLPVRRISFMEVADHVQATNALYRRNIDYMVGYRAGVIEAAKSLNRPVPFRYPIKTLDVFIMVPKAASNATLLLKKLEAAHTASKAVNETNGPTAN</sequence>
<keyword evidence="4" id="KW-1185">Reference proteome</keyword>
<dbReference type="Proteomes" id="UP000559987">
    <property type="component" value="Unassembled WGS sequence"/>
</dbReference>
<evidence type="ECO:0000256" key="1">
    <source>
        <dbReference type="ARBA" id="ARBA00010333"/>
    </source>
</evidence>
<accession>A0A839UPQ8</accession>
<feature type="signal peptide" evidence="2">
    <location>
        <begin position="1"/>
        <end position="22"/>
    </location>
</feature>
<keyword evidence="2" id="KW-0732">Signal</keyword>
<evidence type="ECO:0000313" key="4">
    <source>
        <dbReference type="Proteomes" id="UP000559987"/>
    </source>
</evidence>
<feature type="chain" id="PRO_5032339978" evidence="2">
    <location>
        <begin position="23"/>
        <end position="255"/>
    </location>
</feature>
<organism evidence="3 4">
    <name type="scientific">Simiduia aestuariiviva</name>
    <dbReference type="NCBI Taxonomy" id="1510459"/>
    <lineage>
        <taxon>Bacteria</taxon>
        <taxon>Pseudomonadati</taxon>
        <taxon>Pseudomonadota</taxon>
        <taxon>Gammaproteobacteria</taxon>
        <taxon>Cellvibrionales</taxon>
        <taxon>Cellvibrionaceae</taxon>
        <taxon>Simiduia</taxon>
    </lineage>
</organism>
<evidence type="ECO:0000256" key="2">
    <source>
        <dbReference type="SAM" id="SignalP"/>
    </source>
</evidence>
<dbReference type="PANTHER" id="PTHR35936:SF35">
    <property type="entry name" value="L-CYSTINE-BINDING PROTEIN TCYJ"/>
    <property type="match status" value="1"/>
</dbReference>
<name>A0A839UPQ8_9GAMM</name>
<gene>
    <name evidence="3" type="ORF">FHS30_000952</name>
</gene>
<comment type="caution">
    <text evidence="3">The sequence shown here is derived from an EMBL/GenBank/DDBJ whole genome shotgun (WGS) entry which is preliminary data.</text>
</comment>
<reference evidence="3 4" key="1">
    <citation type="submission" date="2020-08" db="EMBL/GenBank/DDBJ databases">
        <title>Genomic Encyclopedia of Type Strains, Phase III (KMG-III): the genomes of soil and plant-associated and newly described type strains.</title>
        <authorList>
            <person name="Whitman W."/>
        </authorList>
    </citation>
    <scope>NUCLEOTIDE SEQUENCE [LARGE SCALE GENOMIC DNA]</scope>
    <source>
        <strain evidence="3 4">CECT 8571</strain>
    </source>
</reference>
<dbReference type="EMBL" id="JACHXZ010000001">
    <property type="protein sequence ID" value="MBB3167776.1"/>
    <property type="molecule type" value="Genomic_DNA"/>
</dbReference>
<dbReference type="Gene3D" id="3.40.190.10">
    <property type="entry name" value="Periplasmic binding protein-like II"/>
    <property type="match status" value="2"/>
</dbReference>
<dbReference type="RefSeq" id="WP_183908783.1">
    <property type="nucleotide sequence ID" value="NZ_JACHXZ010000001.1"/>
</dbReference>